<protein>
    <submittedName>
        <fullName evidence="4">7TM GPCR serpentine receptor class x (Srx) domain-containing protein</fullName>
    </submittedName>
</protein>
<reference evidence="3" key="1">
    <citation type="submission" date="2015-08" db="UniProtKB">
        <authorList>
            <consortium name="WormBaseParasite"/>
        </authorList>
    </citation>
    <scope>IDENTIFICATION</scope>
</reference>
<keyword evidence="1" id="KW-0472">Membrane</keyword>
<evidence type="ECO:0000313" key="2">
    <source>
        <dbReference type="Proteomes" id="UP000035681"/>
    </source>
</evidence>
<dbReference type="WBParaSite" id="TCONS_00002296.p1">
    <property type="protein sequence ID" value="TCONS_00002296.p1"/>
    <property type="gene ID" value="XLOC_002158"/>
</dbReference>
<sequence>MRRKLPGLGVTMIEYQLVSIDIICHSIVNFITFLYGHIIFSLHHNGFQVNDYTWIINECLIITLTTIFPISFTFFINDIRRKVFKWINKMKINKSRKSITKVKTIKK</sequence>
<evidence type="ECO:0000313" key="3">
    <source>
        <dbReference type="WBParaSite" id="SSTP_0001153300.1"/>
    </source>
</evidence>
<proteinExistence type="predicted"/>
<keyword evidence="1" id="KW-1133">Transmembrane helix</keyword>
<organism evidence="3">
    <name type="scientific">Strongyloides stercoralis</name>
    <name type="common">Threadworm</name>
    <dbReference type="NCBI Taxonomy" id="6248"/>
    <lineage>
        <taxon>Eukaryota</taxon>
        <taxon>Metazoa</taxon>
        <taxon>Ecdysozoa</taxon>
        <taxon>Nematoda</taxon>
        <taxon>Chromadorea</taxon>
        <taxon>Rhabditida</taxon>
        <taxon>Tylenchina</taxon>
        <taxon>Panagrolaimomorpha</taxon>
        <taxon>Strongyloidoidea</taxon>
        <taxon>Strongyloididae</taxon>
        <taxon>Strongyloides</taxon>
    </lineage>
</organism>
<keyword evidence="2" id="KW-1185">Reference proteome</keyword>
<dbReference type="Proteomes" id="UP000035681">
    <property type="component" value="Unplaced"/>
</dbReference>
<dbReference type="WBParaSite" id="SSTP_0001153300.1">
    <property type="protein sequence ID" value="SSTP_0001153300.1"/>
    <property type="gene ID" value="SSTP_0001153300"/>
</dbReference>
<evidence type="ECO:0000256" key="1">
    <source>
        <dbReference type="SAM" id="Phobius"/>
    </source>
</evidence>
<accession>A0A0K0EQ04</accession>
<evidence type="ECO:0000313" key="4">
    <source>
        <dbReference type="WBParaSite" id="TCONS_00002296.p1"/>
    </source>
</evidence>
<feature type="transmembrane region" description="Helical" evidence="1">
    <location>
        <begin position="52"/>
        <end position="76"/>
    </location>
</feature>
<name>A0A0K0EQ04_STRER</name>
<keyword evidence="1" id="KW-0812">Transmembrane</keyword>
<dbReference type="AlphaFoldDB" id="A0A0K0EQ04"/>
<feature type="transmembrane region" description="Helical" evidence="1">
    <location>
        <begin position="20"/>
        <end position="40"/>
    </location>
</feature>